<keyword evidence="2" id="KW-0539">Nucleus</keyword>
<dbReference type="PROSITE" id="PS51916">
    <property type="entry name" value="DEUBAD"/>
    <property type="match status" value="1"/>
</dbReference>
<dbReference type="PANTHER" id="PTHR13052">
    <property type="entry name" value="NFRKB-RELATED"/>
    <property type="match status" value="1"/>
</dbReference>
<accession>A0A6P5YHM8</accession>
<evidence type="ECO:0000313" key="5">
    <source>
        <dbReference type="Proteomes" id="UP000515121"/>
    </source>
</evidence>
<dbReference type="GO" id="GO:0031011">
    <property type="term" value="C:Ino80 complex"/>
    <property type="evidence" value="ECO:0007669"/>
    <property type="project" value="InterPro"/>
</dbReference>
<dbReference type="InterPro" id="IPR044867">
    <property type="entry name" value="DEUBAD_dom"/>
</dbReference>
<gene>
    <name evidence="6" type="primary">LOC111291810</name>
</gene>
<dbReference type="CDD" id="cd21865">
    <property type="entry name" value="DEUBAD_NFRKB"/>
    <property type="match status" value="1"/>
</dbReference>
<feature type="region of interest" description="Disordered" evidence="3">
    <location>
        <begin position="515"/>
        <end position="554"/>
    </location>
</feature>
<evidence type="ECO:0000256" key="1">
    <source>
        <dbReference type="ARBA" id="ARBA00004123"/>
    </source>
</evidence>
<dbReference type="OrthoDB" id="70874at2759"/>
<dbReference type="RefSeq" id="XP_022739581.1">
    <property type="nucleotide sequence ID" value="XM_022883846.1"/>
</dbReference>
<feature type="domain" description="DEUBAD" evidence="4">
    <location>
        <begin position="149"/>
        <end position="260"/>
    </location>
</feature>
<sequence>MITPNPFVFFLSLALSLLPIIFGRLAAFPLFSAPFPYLRFLLYMPSRTIHSSGFFQGRCLLSDQRRKRLNGASIAGRNSWDQYRTKKKKLESLQNDWNTKSCISLEWDGNQNKVVAKRDQIGLSRRHLRPFIESTLHFNRVLADVLTLPHETFHLENLTEVLSYEVWRTHLSENERNLLIQFLPMGIDKEQVLQALLAGDNFHFGNPFLKWGTSLCLGHLHPDAVIQEEQRSKAEKKAYYLELQDYHNDIIDYLQKLKEKWESCKNLEEEIVQKLWRSRRVGEKRAFSHSNESRLGNVDQDVTATSESCSWVADEKACSSDNQNSSVVKGGEIQRRMYENGFTKDRIILNASDDVLTVEARSKKGDKLHKRNIQQSDGAKYMSYFKISKKQHELIKNMKQSGRSIQSRSLIRVLGDINSLHVQPYEVFMEEEQRKLREHCRLRLAKEDLPAAYANWRGIQLQKWEITKSLEQDMKEKLNLVLEDDEEEDTGKLHCQDDNVGTNLAFLDVEKDPKKLLEDQKDTEATDSESSMEERESVLAFPQNQSPQQICSINSGHTCHHVDMESENNENLSKSDDSSSDVSECLENLNTADATVCQDNPVPSAENVWPADSMPQSYRDSTAGHEYTSASGLPLSHQANEDHQNEMIDLEPDLHEESNGKVLLHGHSEDGSFSSYANQDQNELLQSFFKDQGMLSYHSEQKQTGPDFQPPKNLLMEDGHFNGQFQELLQSSLPLEEGQKRQNEVYMQQNMSENIYSDGVRYLTPRQEHLPSGHMQDWAVDPACMSAPFQHQLNSGELLSQNWFAGEHQVQVRGAWAGSDGFTGPSRSIGSGSNVDQSLFSVLSQCNQLHSSSPYESMVSTEQFIPQRNNGIKSGGTTGIIGNSLQQAAYPLDYIGGRDATTSLMADDMGWMSLAHQSSALHDPMGKPYLRSWNQ</sequence>
<evidence type="ECO:0000256" key="2">
    <source>
        <dbReference type="ARBA" id="ARBA00023242"/>
    </source>
</evidence>
<dbReference type="GeneID" id="111291810"/>
<organism evidence="5 6">
    <name type="scientific">Durio zibethinus</name>
    <name type="common">Durian</name>
    <dbReference type="NCBI Taxonomy" id="66656"/>
    <lineage>
        <taxon>Eukaryota</taxon>
        <taxon>Viridiplantae</taxon>
        <taxon>Streptophyta</taxon>
        <taxon>Embryophyta</taxon>
        <taxon>Tracheophyta</taxon>
        <taxon>Spermatophyta</taxon>
        <taxon>Magnoliopsida</taxon>
        <taxon>eudicotyledons</taxon>
        <taxon>Gunneridae</taxon>
        <taxon>Pentapetalae</taxon>
        <taxon>rosids</taxon>
        <taxon>malvids</taxon>
        <taxon>Malvales</taxon>
        <taxon>Malvaceae</taxon>
        <taxon>Helicteroideae</taxon>
        <taxon>Durio</taxon>
    </lineage>
</organism>
<feature type="compositionally biased region" description="Basic and acidic residues" evidence="3">
    <location>
        <begin position="515"/>
        <end position="524"/>
    </location>
</feature>
<dbReference type="InterPro" id="IPR024867">
    <property type="entry name" value="NFRKB"/>
</dbReference>
<dbReference type="PANTHER" id="PTHR13052:SF2">
    <property type="entry name" value="NUCLEAR FACTOR KAPPA-B-BINDING PROTEIN"/>
    <property type="match status" value="1"/>
</dbReference>
<reference evidence="6" key="1">
    <citation type="submission" date="2025-08" db="UniProtKB">
        <authorList>
            <consortium name="RefSeq"/>
        </authorList>
    </citation>
    <scope>IDENTIFICATION</scope>
    <source>
        <tissue evidence="6">Fruit stalk</tissue>
    </source>
</reference>
<protein>
    <submittedName>
        <fullName evidence="6">Uncharacterized protein LOC111291810 isoform X1</fullName>
    </submittedName>
</protein>
<dbReference type="Proteomes" id="UP000515121">
    <property type="component" value="Unplaced"/>
</dbReference>
<keyword evidence="5" id="KW-1185">Reference proteome</keyword>
<feature type="compositionally biased region" description="Polar residues" evidence="3">
    <location>
        <begin position="542"/>
        <end position="554"/>
    </location>
</feature>
<proteinExistence type="predicted"/>
<dbReference type="KEGG" id="dzi:111291810"/>
<comment type="subcellular location">
    <subcellularLocation>
        <location evidence="1">Nucleus</location>
    </subcellularLocation>
</comment>
<evidence type="ECO:0000259" key="4">
    <source>
        <dbReference type="PROSITE" id="PS51916"/>
    </source>
</evidence>
<name>A0A6P5YHM8_DURZI</name>
<dbReference type="AlphaFoldDB" id="A0A6P5YHM8"/>
<evidence type="ECO:0000256" key="3">
    <source>
        <dbReference type="SAM" id="MobiDB-lite"/>
    </source>
</evidence>
<evidence type="ECO:0000313" key="6">
    <source>
        <dbReference type="RefSeq" id="XP_022739581.1"/>
    </source>
</evidence>